<dbReference type="EMBL" id="CP073100">
    <property type="protein sequence ID" value="QUE52815.1"/>
    <property type="molecule type" value="Genomic_DNA"/>
</dbReference>
<dbReference type="GO" id="GO:0031469">
    <property type="term" value="C:bacterial microcompartment"/>
    <property type="evidence" value="ECO:0007669"/>
    <property type="project" value="UniProtKB-SubCell"/>
</dbReference>
<evidence type="ECO:0008006" key="5">
    <source>
        <dbReference type="Google" id="ProtNLM"/>
    </source>
</evidence>
<evidence type="ECO:0000313" key="3">
    <source>
        <dbReference type="EMBL" id="QUE52815.1"/>
    </source>
</evidence>
<keyword evidence="2" id="KW-1283">Bacterial microcompartment</keyword>
<accession>A0A975J2F4</accession>
<dbReference type="Proteomes" id="UP000676169">
    <property type="component" value="Chromosome"/>
</dbReference>
<dbReference type="Pfam" id="PF03319">
    <property type="entry name" value="EutN_CcmL"/>
    <property type="match status" value="1"/>
</dbReference>
<dbReference type="AlphaFoldDB" id="A0A975J2F4"/>
<dbReference type="Gene3D" id="2.40.50.220">
    <property type="entry name" value="EutN/Ccml"/>
    <property type="match status" value="1"/>
</dbReference>
<keyword evidence="4" id="KW-1185">Reference proteome</keyword>
<dbReference type="InterPro" id="IPR036677">
    <property type="entry name" value="EutN_CcmL_sf"/>
</dbReference>
<dbReference type="SUPFAM" id="SSF159133">
    <property type="entry name" value="EutN/CcmL-like"/>
    <property type="match status" value="1"/>
</dbReference>
<dbReference type="RefSeq" id="WP_211634133.1">
    <property type="nucleotide sequence ID" value="NZ_CP073100.1"/>
</dbReference>
<evidence type="ECO:0000256" key="1">
    <source>
        <dbReference type="ARBA" id="ARBA00024322"/>
    </source>
</evidence>
<dbReference type="KEGG" id="lamb:KBB96_07950"/>
<gene>
    <name evidence="3" type="ORF">KBB96_07950</name>
</gene>
<comment type="subcellular location">
    <subcellularLocation>
        <location evidence="1">Bacterial microcompartment</location>
    </subcellularLocation>
</comment>
<protein>
    <recommendedName>
        <fullName evidence="5">Ethanolamine utilization protein EutN</fullName>
    </recommendedName>
</protein>
<organism evidence="3 4">
    <name type="scientific">Luteolibacter ambystomatis</name>
    <dbReference type="NCBI Taxonomy" id="2824561"/>
    <lineage>
        <taxon>Bacteria</taxon>
        <taxon>Pseudomonadati</taxon>
        <taxon>Verrucomicrobiota</taxon>
        <taxon>Verrucomicrobiia</taxon>
        <taxon>Verrucomicrobiales</taxon>
        <taxon>Verrucomicrobiaceae</taxon>
        <taxon>Luteolibacter</taxon>
    </lineage>
</organism>
<name>A0A975J2F4_9BACT</name>
<dbReference type="PROSITE" id="PS51932">
    <property type="entry name" value="BMV"/>
    <property type="match status" value="1"/>
</dbReference>
<dbReference type="InterPro" id="IPR004992">
    <property type="entry name" value="EutN_CcmL"/>
</dbReference>
<reference evidence="3" key="1">
    <citation type="submission" date="2021-04" db="EMBL/GenBank/DDBJ databases">
        <title>Luteolibacter sp. 32A isolated from the skin of an Anderson's salamander (Ambystoma andersonii).</title>
        <authorList>
            <person name="Spergser J."/>
            <person name="Busse H.-J."/>
        </authorList>
    </citation>
    <scope>NUCLEOTIDE SEQUENCE</scope>
    <source>
        <strain evidence="3">32A</strain>
    </source>
</reference>
<evidence type="ECO:0000256" key="2">
    <source>
        <dbReference type="ARBA" id="ARBA00024446"/>
    </source>
</evidence>
<proteinExistence type="predicted"/>
<evidence type="ECO:0000313" key="4">
    <source>
        <dbReference type="Proteomes" id="UP000676169"/>
    </source>
</evidence>
<sequence length="99" mass="10546">MRIGHVIGRATMVIQQASFKGGRWLLVNPLDGSQFNDACAKRPALSAQPTVVVYDNLGAGEGDIIGFVEGAEATAPFDHPIPIDALNIAIFDSISYHPL</sequence>